<protein>
    <recommendedName>
        <fullName evidence="3">inorganic diphosphatase</fullName>
        <ecNumber evidence="3">3.6.1.1</ecNumber>
    </recommendedName>
</protein>
<dbReference type="GO" id="GO:0004427">
    <property type="term" value="F:inorganic diphosphate phosphatase activity"/>
    <property type="evidence" value="ECO:0007669"/>
    <property type="project" value="UniProtKB-EC"/>
</dbReference>
<dbReference type="SUPFAM" id="SSF50324">
    <property type="entry name" value="Inorganic pyrophosphatase"/>
    <property type="match status" value="1"/>
</dbReference>
<dbReference type="KEGG" id="dfa:DFA_10866"/>
<dbReference type="Pfam" id="PF00719">
    <property type="entry name" value="Pyrophosphatase"/>
    <property type="match status" value="1"/>
</dbReference>
<evidence type="ECO:0000256" key="1">
    <source>
        <dbReference type="ARBA" id="ARBA00001946"/>
    </source>
</evidence>
<comment type="cofactor">
    <cofactor evidence="1">
        <name>Mg(2+)</name>
        <dbReference type="ChEBI" id="CHEBI:18420"/>
    </cofactor>
</comment>
<dbReference type="Proteomes" id="UP000007797">
    <property type="component" value="Unassembled WGS sequence"/>
</dbReference>
<dbReference type="EMBL" id="GL883028">
    <property type="protein sequence ID" value="EGG14608.1"/>
    <property type="molecule type" value="Genomic_DNA"/>
</dbReference>
<evidence type="ECO:0000256" key="4">
    <source>
        <dbReference type="ARBA" id="ARBA00022723"/>
    </source>
</evidence>
<dbReference type="STRING" id="1054147.F4QBM0"/>
<dbReference type="PANTHER" id="PTHR10286">
    <property type="entry name" value="INORGANIC PYROPHOSPHATASE"/>
    <property type="match status" value="1"/>
</dbReference>
<keyword evidence="8" id="KW-1185">Reference proteome</keyword>
<dbReference type="GO" id="GO:0006796">
    <property type="term" value="P:phosphate-containing compound metabolic process"/>
    <property type="evidence" value="ECO:0007669"/>
    <property type="project" value="InterPro"/>
</dbReference>
<dbReference type="OrthoDB" id="1608002at2759"/>
<dbReference type="RefSeq" id="XP_004351116.1">
    <property type="nucleotide sequence ID" value="XM_004351064.1"/>
</dbReference>
<dbReference type="PROSITE" id="PS00387">
    <property type="entry name" value="PPASE"/>
    <property type="match status" value="1"/>
</dbReference>
<evidence type="ECO:0000256" key="6">
    <source>
        <dbReference type="ARBA" id="ARBA00022842"/>
    </source>
</evidence>
<dbReference type="CDD" id="cd00412">
    <property type="entry name" value="pyrophosphatase"/>
    <property type="match status" value="1"/>
</dbReference>
<dbReference type="GO" id="GO:0005737">
    <property type="term" value="C:cytoplasm"/>
    <property type="evidence" value="ECO:0007669"/>
    <property type="project" value="InterPro"/>
</dbReference>
<proteinExistence type="inferred from homology"/>
<keyword evidence="5" id="KW-0378">Hydrolase</keyword>
<dbReference type="OMA" id="LYANEQK"/>
<keyword evidence="4" id="KW-0479">Metal-binding</keyword>
<organism evidence="7 8">
    <name type="scientific">Cavenderia fasciculata</name>
    <name type="common">Slime mold</name>
    <name type="synonym">Dictyostelium fasciculatum</name>
    <dbReference type="NCBI Taxonomy" id="261658"/>
    <lineage>
        <taxon>Eukaryota</taxon>
        <taxon>Amoebozoa</taxon>
        <taxon>Evosea</taxon>
        <taxon>Eumycetozoa</taxon>
        <taxon>Dictyostelia</taxon>
        <taxon>Acytosteliales</taxon>
        <taxon>Cavenderiaceae</taxon>
        <taxon>Cavenderia</taxon>
    </lineage>
</organism>
<accession>F4QBM0</accession>
<dbReference type="Gene3D" id="3.90.80.10">
    <property type="entry name" value="Inorganic pyrophosphatase"/>
    <property type="match status" value="1"/>
</dbReference>
<dbReference type="AlphaFoldDB" id="F4QBM0"/>
<evidence type="ECO:0000313" key="7">
    <source>
        <dbReference type="EMBL" id="EGG14608.1"/>
    </source>
</evidence>
<evidence type="ECO:0000256" key="3">
    <source>
        <dbReference type="ARBA" id="ARBA00012146"/>
    </source>
</evidence>
<evidence type="ECO:0000256" key="2">
    <source>
        <dbReference type="ARBA" id="ARBA00006220"/>
    </source>
</evidence>
<evidence type="ECO:0000313" key="8">
    <source>
        <dbReference type="Proteomes" id="UP000007797"/>
    </source>
</evidence>
<reference evidence="8" key="1">
    <citation type="journal article" date="2011" name="Genome Res.">
        <title>Phylogeny-wide analysis of social amoeba genomes highlights ancient origins for complex intercellular communication.</title>
        <authorList>
            <person name="Heidel A.J."/>
            <person name="Lawal H.M."/>
            <person name="Felder M."/>
            <person name="Schilde C."/>
            <person name="Helps N.R."/>
            <person name="Tunggal B."/>
            <person name="Rivero F."/>
            <person name="John U."/>
            <person name="Schleicher M."/>
            <person name="Eichinger L."/>
            <person name="Platzer M."/>
            <person name="Noegel A.A."/>
            <person name="Schaap P."/>
            <person name="Gloeckner G."/>
        </authorList>
    </citation>
    <scope>NUCLEOTIDE SEQUENCE [LARGE SCALE GENOMIC DNA]</scope>
    <source>
        <strain evidence="8">SH3</strain>
    </source>
</reference>
<evidence type="ECO:0000256" key="5">
    <source>
        <dbReference type="ARBA" id="ARBA00022801"/>
    </source>
</evidence>
<dbReference type="GeneID" id="14866586"/>
<gene>
    <name evidence="7" type="ORF">DFA_10866</name>
</gene>
<dbReference type="EC" id="3.6.1.1" evidence="3"/>
<dbReference type="InterPro" id="IPR036649">
    <property type="entry name" value="Pyrophosphatase_sf"/>
</dbReference>
<name>F4QBM0_CACFS</name>
<sequence>MILNRLSKVLPLNTNNVNNTFLRYYSTKSNSTGIVAKEEGTVGTFEYRVKFFKDSKQISPWHEVPLHSTSSISSLSSSSSPLLFNFINEMPKNSNAKMEVNTKEQYNPIKQDIKKQQLRYIKHGNLLFNYGCLPQTWENPNTNDTLTNMPGDNDPLDVVEVGSSVLARGEITPVKVLGALALIDEGETDWKVIAININDENASKINNLNELEKVLPGTVDKIRTWYKVYKVAEGKGENEYALNGQPIDHNQTIKVIEETHHAWKSLINGNTLFTL</sequence>
<comment type="similarity">
    <text evidence="2">Belongs to the PPase family.</text>
</comment>
<keyword evidence="6" id="KW-0460">Magnesium</keyword>
<dbReference type="InterPro" id="IPR008162">
    <property type="entry name" value="Pyrophosphatase"/>
</dbReference>
<dbReference type="GO" id="GO:0000287">
    <property type="term" value="F:magnesium ion binding"/>
    <property type="evidence" value="ECO:0007669"/>
    <property type="project" value="InterPro"/>
</dbReference>